<dbReference type="GO" id="GO:0000139">
    <property type="term" value="C:Golgi membrane"/>
    <property type="evidence" value="ECO:0007669"/>
    <property type="project" value="TreeGrafter"/>
</dbReference>
<proteinExistence type="predicted"/>
<evidence type="ECO:0000313" key="6">
    <source>
        <dbReference type="EMBL" id="RMX68388.1"/>
    </source>
</evidence>
<evidence type="ECO:0000259" key="4">
    <source>
        <dbReference type="PROSITE" id="PS50106"/>
    </source>
</evidence>
<dbReference type="GO" id="GO:0000062">
    <property type="term" value="F:fatty-acyl-CoA binding"/>
    <property type="evidence" value="ECO:0007669"/>
    <property type="project" value="InterPro"/>
</dbReference>
<dbReference type="GO" id="GO:0005829">
    <property type="term" value="C:cytosol"/>
    <property type="evidence" value="ECO:0007669"/>
    <property type="project" value="TreeGrafter"/>
</dbReference>
<evidence type="ECO:0000313" key="7">
    <source>
        <dbReference type="Proteomes" id="UP000282087"/>
    </source>
</evidence>
<dbReference type="GO" id="GO:0034066">
    <property type="term" value="C:Ric1-Rgp1 guanyl-nucleotide exchange factor complex"/>
    <property type="evidence" value="ECO:0007669"/>
    <property type="project" value="InterPro"/>
</dbReference>
<comment type="subcellular location">
    <subcellularLocation>
        <location evidence="1">Membrane</location>
    </subcellularLocation>
</comment>
<evidence type="ECO:0008006" key="8">
    <source>
        <dbReference type="Google" id="ProtNLM"/>
    </source>
</evidence>
<dbReference type="STRING" id="542832.A0A3M6VNE5"/>
<evidence type="ECO:0000256" key="2">
    <source>
        <dbReference type="ARBA" id="ARBA00023136"/>
    </source>
</evidence>
<comment type="caution">
    <text evidence="6">The sequence shown here is derived from an EMBL/GenBank/DDBJ whole genome shotgun (WGS) entry which is preliminary data.</text>
</comment>
<name>A0A3M6VNE5_9STRA</name>
<dbReference type="VEuPathDB" id="FungiDB:DD237_007321"/>
<evidence type="ECO:0000256" key="3">
    <source>
        <dbReference type="SAM" id="MobiDB-lite"/>
    </source>
</evidence>
<evidence type="ECO:0000259" key="5">
    <source>
        <dbReference type="PROSITE" id="PS51228"/>
    </source>
</evidence>
<dbReference type="InterPro" id="IPR014352">
    <property type="entry name" value="FERM/acyl-CoA-bd_prot_sf"/>
</dbReference>
<dbReference type="InterPro" id="IPR001478">
    <property type="entry name" value="PDZ"/>
</dbReference>
<dbReference type="Pfam" id="PF00595">
    <property type="entry name" value="PDZ"/>
    <property type="match status" value="1"/>
</dbReference>
<keyword evidence="7" id="KW-1185">Reference proteome</keyword>
<dbReference type="InterPro" id="IPR009771">
    <property type="entry name" value="RIC1_C"/>
</dbReference>
<dbReference type="GO" id="GO:0042147">
    <property type="term" value="P:retrograde transport, endosome to Golgi"/>
    <property type="evidence" value="ECO:0007669"/>
    <property type="project" value="TreeGrafter"/>
</dbReference>
<dbReference type="PROSITE" id="PS50106">
    <property type="entry name" value="PDZ"/>
    <property type="match status" value="1"/>
</dbReference>
<dbReference type="Pfam" id="PF07064">
    <property type="entry name" value="RIC1"/>
    <property type="match status" value="1"/>
</dbReference>
<dbReference type="InterPro" id="IPR015943">
    <property type="entry name" value="WD40/YVTN_repeat-like_dom_sf"/>
</dbReference>
<feature type="region of interest" description="Disordered" evidence="3">
    <location>
        <begin position="154"/>
        <end position="174"/>
    </location>
</feature>
<keyword evidence="2" id="KW-0472">Membrane</keyword>
<dbReference type="InterPro" id="IPR035984">
    <property type="entry name" value="Acyl-CoA-binding_sf"/>
</dbReference>
<dbReference type="CDD" id="cd00136">
    <property type="entry name" value="PDZ_canonical"/>
    <property type="match status" value="1"/>
</dbReference>
<dbReference type="InterPro" id="IPR040096">
    <property type="entry name" value="Ric1"/>
</dbReference>
<dbReference type="InterPro" id="IPR036322">
    <property type="entry name" value="WD40_repeat_dom_sf"/>
</dbReference>
<dbReference type="InterPro" id="IPR000582">
    <property type="entry name" value="Acyl-CoA-binding_protein"/>
</dbReference>
<dbReference type="PANTHER" id="PTHR22746">
    <property type="entry name" value="RAB6A-GEF COMPLEX PARTNER PROTEIN 1"/>
    <property type="match status" value="1"/>
</dbReference>
<feature type="domain" description="ACB" evidence="5">
    <location>
        <begin position="626"/>
        <end position="720"/>
    </location>
</feature>
<dbReference type="SUPFAM" id="SSF50156">
    <property type="entry name" value="PDZ domain-like"/>
    <property type="match status" value="1"/>
</dbReference>
<dbReference type="SUPFAM" id="SSF50978">
    <property type="entry name" value="WD40 repeat-like"/>
    <property type="match status" value="1"/>
</dbReference>
<dbReference type="Proteomes" id="UP000282087">
    <property type="component" value="Unassembled WGS sequence"/>
</dbReference>
<dbReference type="Pfam" id="PF00887">
    <property type="entry name" value="ACBP"/>
    <property type="match status" value="1"/>
</dbReference>
<protein>
    <recommendedName>
        <fullName evidence="8">ACB domain-containing protein</fullName>
    </recommendedName>
</protein>
<dbReference type="Gene3D" id="2.130.10.10">
    <property type="entry name" value="YVTN repeat-like/Quinoprotein amine dehydrogenase"/>
    <property type="match status" value="1"/>
</dbReference>
<feature type="domain" description="PDZ" evidence="4">
    <location>
        <begin position="531"/>
        <end position="623"/>
    </location>
</feature>
<dbReference type="Gene3D" id="2.30.42.10">
    <property type="match status" value="1"/>
</dbReference>
<gene>
    <name evidence="6" type="ORF">DD238_007378</name>
</gene>
<dbReference type="PROSITE" id="PS51228">
    <property type="entry name" value="ACB_2"/>
    <property type="match status" value="1"/>
</dbReference>
<dbReference type="GO" id="GO:0006886">
    <property type="term" value="P:intracellular protein transport"/>
    <property type="evidence" value="ECO:0007669"/>
    <property type="project" value="InterPro"/>
</dbReference>
<dbReference type="SUPFAM" id="SSF47027">
    <property type="entry name" value="Acyl-CoA binding protein"/>
    <property type="match status" value="1"/>
</dbReference>
<dbReference type="SMART" id="SM00228">
    <property type="entry name" value="PDZ"/>
    <property type="match status" value="1"/>
</dbReference>
<accession>A0A3M6VNE5</accession>
<feature type="compositionally biased region" description="Basic and acidic residues" evidence="3">
    <location>
        <begin position="154"/>
        <end position="172"/>
    </location>
</feature>
<reference evidence="6 7" key="1">
    <citation type="submission" date="2018-06" db="EMBL/GenBank/DDBJ databases">
        <title>Comparative genomics of downy mildews reveals potential adaptations to biotrophy.</title>
        <authorList>
            <person name="Fletcher K."/>
            <person name="Klosterman S.J."/>
            <person name="Derevnina L."/>
            <person name="Martin F."/>
            <person name="Koike S."/>
            <person name="Reyes Chin-Wo S."/>
            <person name="Mou B."/>
            <person name="Michelmore R."/>
        </authorList>
    </citation>
    <scope>NUCLEOTIDE SEQUENCE [LARGE SCALE GENOMIC DNA]</scope>
    <source>
        <strain evidence="6 7">R14</strain>
    </source>
</reference>
<dbReference type="PANTHER" id="PTHR22746:SF10">
    <property type="entry name" value="GUANINE NUCLEOTIDE EXCHANGE FACTOR SUBUNIT RIC1"/>
    <property type="match status" value="1"/>
</dbReference>
<dbReference type="EMBL" id="QLLG01000074">
    <property type="protein sequence ID" value="RMX68388.1"/>
    <property type="molecule type" value="Genomic_DNA"/>
</dbReference>
<organism evidence="6 7">
    <name type="scientific">Peronospora effusa</name>
    <dbReference type="NCBI Taxonomy" id="542832"/>
    <lineage>
        <taxon>Eukaryota</taxon>
        <taxon>Sar</taxon>
        <taxon>Stramenopiles</taxon>
        <taxon>Oomycota</taxon>
        <taxon>Peronosporomycetes</taxon>
        <taxon>Peronosporales</taxon>
        <taxon>Peronosporaceae</taxon>
        <taxon>Peronospora</taxon>
    </lineage>
</organism>
<dbReference type="InterPro" id="IPR036034">
    <property type="entry name" value="PDZ_sf"/>
</dbReference>
<dbReference type="Gene3D" id="1.20.80.10">
    <property type="match status" value="1"/>
</dbReference>
<evidence type="ECO:0000256" key="1">
    <source>
        <dbReference type="ARBA" id="ARBA00004370"/>
    </source>
</evidence>
<sequence>MFFCSGPPRTYAVSDACERMEDVAMSMHPSQCVFARVTSTRVALWSASLGLPGTGRRLLAYCRRSGQWIERLGDNEGRDGLLKERGTLRHLWAVWVSGNRLAVVEKDSQSVEFYAFDGLNKLLLRAETCHHDLTDDDLISLEDATVEVATKLDHLSSTKSEQKETNDGKDGTKATSTKLQLVAKYVEDYPLNQGESQSDYDDVAASMSAVPGSNFLFVGMASGMICVVEVVDVINTDDGQTSWYKSTANGSTKIWKIDVRTHLAMPDDTELPSCYELTCASAELPLQITSLYLVASFKGGKCFIMSLSPFQKRINHLLSLINTERDITASTGGSNDNGHCTSTSLDKSGSQLALGWSDGGVSLFRLSLQTMEQSNKTTKTQTEVAGEEKVHMTLALEPIRELSLVSRGYTPKDIGSVTALAWSYDGQSVAVGYEQRGFSLFSIDGCRLMSSLPQHKQERPGKIDEHNMKEVCAFGVLALLWTQESNALIVVPRGEQRTQLIQLPEDEILRKVEEETNGDVKKATHLFEMVQANVLKEEEDGLCLSLSGAPRRCGAWVRSDKSFIKRVRDGGMGPAETCGQIQGGDLLVGVNDNLKVVNLSFEQIVREIKGLPDNEEVTLTFMRLKWDEVFPLAVEALSSPEFMDAHGIHLLDDENLCIREYALRMQAMHGDCDLDERPPLIELECRAKFDGWEALQCTTPKVAKHKYVKLLFALFPVWNPNHFLNVLTEYWNALLAQKLYSAKQMRLKELQSHRELVKMRQQTLISFAQFDFAKTVPLSGGKSSRLALIECKSVRLVAAASLDDPCALTSCVNWSVPTEFEKCCPLRLVAVSHSGNHLAVAGQRGFCLLNIVTGKWRMFGNVNDEQDMFVYSFLWVGNDAIVVNFTRFSEKHQSLHLQAYPRNHLDEESILEKLVFARQSKNALLSRGSAALGERSLGVDADDGFFIMECDNAQDNLFCVSRSELWCFSLKQKGVMKQNNLRMKIQLKRRVKLPSRMVESQPVGTCRRNPILDFAVLPRFLHIQDEKLRKKQLREYQMEREHENDDEGWLSNIVNMLVGGEVPDQYTPEEVLPRFAFVDSVGDVIIWDPENRSQRLLCSNVSTMARLFVSPQACAEWPAPCRLIYGLYGPEGMKVWLPLLDGVYMTHTKAFEEDNHRLETFLACHDPLRAKTYEIEFGTAPATAELYEQVISEYGLALDGFLSSGSGVGVGTGRMPLNDGYSNMRGCVTSVDDPFAKDGMLRFDFDVKVLGIEQAFGLLVGVSQDVYVPSGVLIPCYDVFARVQPIFHTLLCFLVQNEQLSWARLVLDGIRKQFALSSSTQELFLHSMLEACFAKRCSLEKLHTAVQLLRPSDEEQCDIAEYCEIVAHVARKSEPSRLKVLFPTAGDPIDLLRTCRQRSELQTAANFLLILDECSIASGSSLPQRMESAAELLTECVDQEERVLAQHVVRVARDWEQPPFDEPSCRASSQIAKHTSIDERLASLAWDNLVRGEYERVVWCIEDLQAKLPYKSLEERQSDEDRSAILDRLYQVFIQSNKRRQLR</sequence>